<evidence type="ECO:0000313" key="1">
    <source>
        <dbReference type="EMBL" id="OEF94974.1"/>
    </source>
</evidence>
<comment type="caution">
    <text evidence="1">The sequence shown here is derived from an EMBL/GenBank/DDBJ whole genome shotgun (WGS) entry which is preliminary data.</text>
</comment>
<evidence type="ECO:0000313" key="2">
    <source>
        <dbReference type="Proteomes" id="UP000094802"/>
    </source>
</evidence>
<gene>
    <name evidence="1" type="ORF">A142_02570</name>
</gene>
<dbReference type="AlphaFoldDB" id="A0A1E5FX45"/>
<dbReference type="RefSeq" id="WP_019826416.1">
    <property type="nucleotide sequence ID" value="NZ_AJZD02000021.1"/>
</dbReference>
<dbReference type="EMBL" id="AJZD02000021">
    <property type="protein sequence ID" value="OEF94974.1"/>
    <property type="molecule type" value="Genomic_DNA"/>
</dbReference>
<protein>
    <recommendedName>
        <fullName evidence="3">Lipooligosaccharide sialyltransferase</fullName>
    </recommendedName>
</protein>
<dbReference type="Proteomes" id="UP000094802">
    <property type="component" value="Unassembled WGS sequence"/>
</dbReference>
<evidence type="ECO:0008006" key="3">
    <source>
        <dbReference type="Google" id="ProtNLM"/>
    </source>
</evidence>
<reference evidence="1 2" key="1">
    <citation type="journal article" date="2012" name="Science">
        <title>Ecological populations of bacteria act as socially cohesive units of antibiotic production and resistance.</title>
        <authorList>
            <person name="Cordero O.X."/>
            <person name="Wildschutte H."/>
            <person name="Kirkup B."/>
            <person name="Proehl S."/>
            <person name="Ngo L."/>
            <person name="Hussain F."/>
            <person name="Le Roux F."/>
            <person name="Mincer T."/>
            <person name="Polz M.F."/>
        </authorList>
    </citation>
    <scope>NUCLEOTIDE SEQUENCE [LARGE SCALE GENOMIC DNA]</scope>
    <source>
        <strain evidence="1 2">12E03</strain>
    </source>
</reference>
<dbReference type="Pfam" id="PF07922">
    <property type="entry name" value="Glyco_transf_52"/>
    <property type="match status" value="1"/>
</dbReference>
<organism evidence="1 2">
    <name type="scientific">Vibrio splendidus 12E03</name>
    <dbReference type="NCBI Taxonomy" id="1191305"/>
    <lineage>
        <taxon>Bacteria</taxon>
        <taxon>Pseudomonadati</taxon>
        <taxon>Pseudomonadota</taxon>
        <taxon>Gammaproteobacteria</taxon>
        <taxon>Vibrionales</taxon>
        <taxon>Vibrionaceae</taxon>
        <taxon>Vibrio</taxon>
    </lineage>
</organism>
<accession>A0A1E5FX45</accession>
<dbReference type="Gene3D" id="3.40.50.11110">
    <property type="entry name" value="Sialyltransferase, C-terminal GT-B Rossman nucleotide-binding domain"/>
    <property type="match status" value="1"/>
</dbReference>
<name>A0A1E5FX45_VIBSP</name>
<sequence>MNLYLCSTLRHFLFALLKSLKEVEQESRIIVVTDQQGLEPESFDLSILPSTITVKFIGRKKLLEEIYRGGVGTIHKCFAVANYQNEFFKKRTINKLYESEILSEKFTAEETRLFLFNDRNRLSRLMRLAFPFYEVIEDGLSNYTGTELSFADHFISNKKNRRYIGDDRRCKIIHLLTPELAPSQIVNKVQSIDFIDPNNVNRFLYSIFKLDNSNVVIPDVIIATQPISIASMNESGKDIDVYRKMVEHLESKNLTYAFKVHPRENEGKYKSAFPVSKFIKSKIPLELLVFASSSSPVVLSVYSSAGMGFEGFCHRMTLITDDEAEVQAEIYNQWKDSLLDLNKRLEAMF</sequence>
<proteinExistence type="predicted"/>
<dbReference type="OrthoDB" id="7846722at2"/>
<dbReference type="InterPro" id="IPR012477">
    <property type="entry name" value="Glyco_transf_52"/>
</dbReference>